<proteinExistence type="predicted"/>
<dbReference type="Proteomes" id="UP000887565">
    <property type="component" value="Unplaced"/>
</dbReference>
<accession>A0A915HIK7</accession>
<protein>
    <submittedName>
        <fullName evidence="2">Uncharacterized protein</fullName>
    </submittedName>
</protein>
<organism evidence="1 2">
    <name type="scientific">Romanomermis culicivorax</name>
    <name type="common">Nematode worm</name>
    <dbReference type="NCBI Taxonomy" id="13658"/>
    <lineage>
        <taxon>Eukaryota</taxon>
        <taxon>Metazoa</taxon>
        <taxon>Ecdysozoa</taxon>
        <taxon>Nematoda</taxon>
        <taxon>Enoplea</taxon>
        <taxon>Dorylaimia</taxon>
        <taxon>Mermithida</taxon>
        <taxon>Mermithoidea</taxon>
        <taxon>Mermithidae</taxon>
        <taxon>Romanomermis</taxon>
    </lineage>
</organism>
<evidence type="ECO:0000313" key="2">
    <source>
        <dbReference type="WBParaSite" id="nRc.2.0.1.t01843-RA"/>
    </source>
</evidence>
<sequence length="82" mass="9421">TFLLDYGGLDSIEHLHYLPDIVTQTKTKKVSTSQLNDVQQRSESQILNSEEKTCYLGVVTEFMLHMTYGLVENDEKKHCVKT</sequence>
<dbReference type="AlphaFoldDB" id="A0A915HIK7"/>
<reference evidence="2" key="1">
    <citation type="submission" date="2022-11" db="UniProtKB">
        <authorList>
            <consortium name="WormBaseParasite"/>
        </authorList>
    </citation>
    <scope>IDENTIFICATION</scope>
</reference>
<dbReference type="WBParaSite" id="nRc.2.0.1.t01843-RA">
    <property type="protein sequence ID" value="nRc.2.0.1.t01843-RA"/>
    <property type="gene ID" value="nRc.2.0.1.g01843"/>
</dbReference>
<evidence type="ECO:0000313" key="1">
    <source>
        <dbReference type="Proteomes" id="UP000887565"/>
    </source>
</evidence>
<name>A0A915HIK7_ROMCU</name>
<keyword evidence="1" id="KW-1185">Reference proteome</keyword>